<gene>
    <name evidence="2" type="ORF">HXX76_009240</name>
</gene>
<dbReference type="Proteomes" id="UP000650467">
    <property type="component" value="Unassembled WGS sequence"/>
</dbReference>
<protein>
    <submittedName>
        <fullName evidence="2">Uncharacterized protein</fullName>
    </submittedName>
</protein>
<proteinExistence type="predicted"/>
<organism evidence="2 3">
    <name type="scientific">Chlamydomonas incerta</name>
    <dbReference type="NCBI Taxonomy" id="51695"/>
    <lineage>
        <taxon>Eukaryota</taxon>
        <taxon>Viridiplantae</taxon>
        <taxon>Chlorophyta</taxon>
        <taxon>core chlorophytes</taxon>
        <taxon>Chlorophyceae</taxon>
        <taxon>CS clade</taxon>
        <taxon>Chlamydomonadales</taxon>
        <taxon>Chlamydomonadaceae</taxon>
        <taxon>Chlamydomonas</taxon>
    </lineage>
</organism>
<name>A0A835VZT8_CHLIN</name>
<feature type="region of interest" description="Disordered" evidence="1">
    <location>
        <begin position="30"/>
        <end position="52"/>
    </location>
</feature>
<accession>A0A835VZT8</accession>
<evidence type="ECO:0000256" key="1">
    <source>
        <dbReference type="SAM" id="MobiDB-lite"/>
    </source>
</evidence>
<dbReference type="EMBL" id="JAEHOC010000023">
    <property type="protein sequence ID" value="KAG2431744.1"/>
    <property type="molecule type" value="Genomic_DNA"/>
</dbReference>
<comment type="caution">
    <text evidence="2">The sequence shown here is derived from an EMBL/GenBank/DDBJ whole genome shotgun (WGS) entry which is preliminary data.</text>
</comment>
<evidence type="ECO:0000313" key="2">
    <source>
        <dbReference type="EMBL" id="KAG2431744.1"/>
    </source>
</evidence>
<evidence type="ECO:0000313" key="3">
    <source>
        <dbReference type="Proteomes" id="UP000650467"/>
    </source>
</evidence>
<feature type="compositionally biased region" description="Basic and acidic residues" evidence="1">
    <location>
        <begin position="30"/>
        <end position="48"/>
    </location>
</feature>
<dbReference type="AlphaFoldDB" id="A0A835VZT8"/>
<reference evidence="2" key="1">
    <citation type="journal article" date="2020" name="bioRxiv">
        <title>Comparative genomics of Chlamydomonas.</title>
        <authorList>
            <person name="Craig R.J."/>
            <person name="Hasan A.R."/>
            <person name="Ness R.W."/>
            <person name="Keightley P.D."/>
        </authorList>
    </citation>
    <scope>NUCLEOTIDE SEQUENCE</scope>
    <source>
        <strain evidence="2">SAG 7.73</strain>
    </source>
</reference>
<keyword evidence="3" id="KW-1185">Reference proteome</keyword>
<sequence>MPSAPSLVASREDVAAIARSIEALQREQKSWHENFQRDQKRQHEELQRERKRQHAEVMQQLRELRLCLVALALAILLLTPVNPSSPLGMVLAAFAKGLKI</sequence>